<dbReference type="OrthoDB" id="9800362at2"/>
<dbReference type="eggNOG" id="ENOG5032UNY">
    <property type="taxonomic scope" value="Bacteria"/>
</dbReference>
<dbReference type="Pfam" id="PF17295">
    <property type="entry name" value="DUF5348"/>
    <property type="match status" value="1"/>
</dbReference>
<dbReference type="Gene3D" id="2.40.10.390">
    <property type="match status" value="1"/>
</dbReference>
<dbReference type="InterPro" id="IPR035255">
    <property type="entry name" value="DUF5348"/>
</dbReference>
<gene>
    <name evidence="2" type="ORF">HMPREF9333_00034</name>
</gene>
<dbReference type="RefSeq" id="WP_005538940.1">
    <property type="nucleotide sequence ID" value="NZ_JH378829.1"/>
</dbReference>
<evidence type="ECO:0000313" key="3">
    <source>
        <dbReference type="Proteomes" id="UP000003011"/>
    </source>
</evidence>
<proteinExistence type="predicted"/>
<accession>G5GEP6</accession>
<evidence type="ECO:0000259" key="1">
    <source>
        <dbReference type="Pfam" id="PF17295"/>
    </source>
</evidence>
<sequence length="81" mass="9494">MAEVIQGRLGYNSENNRYGLLVDDLWEHDGFHCGECLQVLVDEEWVDTRIEMAWERNGGEWYLVGTPFMGDLEFIQAKIKR</sequence>
<evidence type="ECO:0000313" key="2">
    <source>
        <dbReference type="EMBL" id="EHI56784.1"/>
    </source>
</evidence>
<dbReference type="EMBL" id="ACZL01000002">
    <property type="protein sequence ID" value="EHI56784.1"/>
    <property type="molecule type" value="Genomic_DNA"/>
</dbReference>
<reference evidence="2 3" key="1">
    <citation type="submission" date="2011-08" db="EMBL/GenBank/DDBJ databases">
        <title>The Genome Sequence of Johnsonella ignava ATCC 51276.</title>
        <authorList>
            <consortium name="The Broad Institute Genome Sequencing Platform"/>
            <person name="Earl A."/>
            <person name="Ward D."/>
            <person name="Feldgarden M."/>
            <person name="Gevers D."/>
            <person name="Izard J."/>
            <person name="Blanton J.M."/>
            <person name="Baranova O.V."/>
            <person name="Dewhirst F.E."/>
            <person name="Young S.K."/>
            <person name="Zeng Q."/>
            <person name="Gargeya S."/>
            <person name="Fitzgerald M."/>
            <person name="Haas B."/>
            <person name="Abouelleil A."/>
            <person name="Alvarado L."/>
            <person name="Arachchi H.M."/>
            <person name="Berlin A."/>
            <person name="Brown A."/>
            <person name="Chapman S.B."/>
            <person name="Chen Z."/>
            <person name="Dunbar C."/>
            <person name="Freedman E."/>
            <person name="Gearin G."/>
            <person name="Gellesch M."/>
            <person name="Goldberg J."/>
            <person name="Griggs A."/>
            <person name="Gujja S."/>
            <person name="Heiman D."/>
            <person name="Howarth C."/>
            <person name="Larson L."/>
            <person name="Lui A."/>
            <person name="MacDonald P.J.P."/>
            <person name="Montmayeur A."/>
            <person name="Murphy C."/>
            <person name="Neiman D."/>
            <person name="Pearson M."/>
            <person name="Priest M."/>
            <person name="Roberts A."/>
            <person name="Saif S."/>
            <person name="Shea T."/>
            <person name="Shenoy N."/>
            <person name="Sisk P."/>
            <person name="Stolte C."/>
            <person name="Sykes S."/>
            <person name="Wortman J."/>
            <person name="Nusbaum C."/>
            <person name="Birren B."/>
        </authorList>
    </citation>
    <scope>NUCLEOTIDE SEQUENCE [LARGE SCALE GENOMIC DNA]</scope>
    <source>
        <strain evidence="2 3">ATCC 51276</strain>
    </source>
</reference>
<organism evidence="2 3">
    <name type="scientific">Johnsonella ignava ATCC 51276</name>
    <dbReference type="NCBI Taxonomy" id="679200"/>
    <lineage>
        <taxon>Bacteria</taxon>
        <taxon>Bacillati</taxon>
        <taxon>Bacillota</taxon>
        <taxon>Clostridia</taxon>
        <taxon>Lachnospirales</taxon>
        <taxon>Lachnospiraceae</taxon>
        <taxon>Johnsonella</taxon>
    </lineage>
</organism>
<dbReference type="AlphaFoldDB" id="G5GEP6"/>
<dbReference type="HOGENOM" id="CLU_194457_0_0_9"/>
<keyword evidence="3" id="KW-1185">Reference proteome</keyword>
<dbReference type="Proteomes" id="UP000003011">
    <property type="component" value="Unassembled WGS sequence"/>
</dbReference>
<name>G5GEP6_9FIRM</name>
<feature type="domain" description="DUF5348" evidence="1">
    <location>
        <begin position="7"/>
        <end position="78"/>
    </location>
</feature>
<protein>
    <recommendedName>
        <fullName evidence="1">DUF5348 domain-containing protein</fullName>
    </recommendedName>
</protein>
<comment type="caution">
    <text evidence="2">The sequence shown here is derived from an EMBL/GenBank/DDBJ whole genome shotgun (WGS) entry which is preliminary data.</text>
</comment>